<reference evidence="2 3" key="1">
    <citation type="submission" date="2020-08" db="EMBL/GenBank/DDBJ databases">
        <title>Genomic Encyclopedia of Type Strains, Phase IV (KMG-IV): sequencing the most valuable type-strain genomes for metagenomic binning, comparative biology and taxonomic classification.</title>
        <authorList>
            <person name="Goeker M."/>
        </authorList>
    </citation>
    <scope>NUCLEOTIDE SEQUENCE [LARGE SCALE GENOMIC DNA]</scope>
    <source>
        <strain evidence="2 3">DSM 24661</strain>
    </source>
</reference>
<evidence type="ECO:0000313" key="3">
    <source>
        <dbReference type="Proteomes" id="UP000559117"/>
    </source>
</evidence>
<proteinExistence type="predicted"/>
<dbReference type="EMBL" id="JACHFH010000001">
    <property type="protein sequence ID" value="MBB5334947.1"/>
    <property type="molecule type" value="Genomic_DNA"/>
</dbReference>
<keyword evidence="3" id="KW-1185">Reference proteome</keyword>
<evidence type="ECO:0000313" key="2">
    <source>
        <dbReference type="EMBL" id="MBB5334947.1"/>
    </source>
</evidence>
<feature type="chain" id="PRO_5032787897" evidence="1">
    <location>
        <begin position="22"/>
        <end position="217"/>
    </location>
</feature>
<gene>
    <name evidence="2" type="ORF">HNR32_000047</name>
</gene>
<accession>A0A840UHD9</accession>
<name>A0A840UHD9_9FIRM</name>
<dbReference type="Proteomes" id="UP000559117">
    <property type="component" value="Unassembled WGS sequence"/>
</dbReference>
<organism evidence="2 3">
    <name type="scientific">Pectinatus brassicae</name>
    <dbReference type="NCBI Taxonomy" id="862415"/>
    <lineage>
        <taxon>Bacteria</taxon>
        <taxon>Bacillati</taxon>
        <taxon>Bacillota</taxon>
        <taxon>Negativicutes</taxon>
        <taxon>Selenomonadales</taxon>
        <taxon>Selenomonadaceae</taxon>
        <taxon>Pectinatus</taxon>
    </lineage>
</organism>
<feature type="signal peptide" evidence="1">
    <location>
        <begin position="1"/>
        <end position="21"/>
    </location>
</feature>
<evidence type="ECO:0000256" key="1">
    <source>
        <dbReference type="SAM" id="SignalP"/>
    </source>
</evidence>
<sequence length="217" mass="24812">MKKILFVLLLLFFIVPLKANAEIRQSEVNNTVAMESAFTYKEPLSENSPAQTTAIKTADIFSIYVKSTRFYNRSKTNFRAHIELDITSKTELIDLLFDKDCPPQIEYTKDGQTHVLPLKKVYYNDQYFISFKLKSADLDALYTADTVNVIFPVITNGSNVDYKKDKNGQMQKIYVKQSLEKNSTTIEKSYTIPHSIIAEWQKVLTSDLQPGSITDTL</sequence>
<keyword evidence="1" id="KW-0732">Signal</keyword>
<dbReference type="AlphaFoldDB" id="A0A840UHD9"/>
<dbReference type="RefSeq" id="WP_183858783.1">
    <property type="nucleotide sequence ID" value="NZ_JACHFH010000001.1"/>
</dbReference>
<protein>
    <submittedName>
        <fullName evidence="2">Uncharacterized protein</fullName>
    </submittedName>
</protein>
<comment type="caution">
    <text evidence="2">The sequence shown here is derived from an EMBL/GenBank/DDBJ whole genome shotgun (WGS) entry which is preliminary data.</text>
</comment>